<sequence>LGEGTSADTAAEWSRDGRRHPRGHQAGWRHAKIVVPPMSARTSETPPIDCITVSRSMQTTACMRMSRWRLPFDAFTQALVLTHLALAGNGMPRIRYPDQSGRFHSGRFTKSAKIYIRARVLRAAAATMAGGEFFDDSDNPRIEPGARELAPGMFLAAGLLNDREQATLLRTLLSASSQMRFNPGAVMPDHESFSVALSNASSVWTCDPVFADPSELVVQHGPQHRHQVHPLVHVNTWKDDDLQLPAEWVDVGQKCTDVVPAILAPFYPASVKSTLFESVDTTRLKASAVTGWRIWLTIGCTAVVAIRRRRQEPLQIRLRSGDAIVWNGSLRYNHDMAVTRLIPRSCPPLLLDVDERLSNGRCNVMFCERTQDAHRDRQRLLRRTYEIERKRLWRKADYKVAGKTHH</sequence>
<protein>
    <recommendedName>
        <fullName evidence="4">Alpha-ketoglutarate-dependent dioxygenase AlkB-like domain-containing protein</fullName>
    </recommendedName>
</protein>
<dbReference type="Proteomes" id="UP000039324">
    <property type="component" value="Unassembled WGS sequence"/>
</dbReference>
<feature type="compositionally biased region" description="Basic residues" evidence="1">
    <location>
        <begin position="17"/>
        <end position="27"/>
    </location>
</feature>
<evidence type="ECO:0000256" key="1">
    <source>
        <dbReference type="SAM" id="MobiDB-lite"/>
    </source>
</evidence>
<organism evidence="2 3">
    <name type="scientific">Plasmodiophora brassicae</name>
    <name type="common">Clubroot disease agent</name>
    <dbReference type="NCBI Taxonomy" id="37360"/>
    <lineage>
        <taxon>Eukaryota</taxon>
        <taxon>Sar</taxon>
        <taxon>Rhizaria</taxon>
        <taxon>Endomyxa</taxon>
        <taxon>Phytomyxea</taxon>
        <taxon>Plasmodiophorida</taxon>
        <taxon>Plasmodiophoridae</taxon>
        <taxon>Plasmodiophora</taxon>
    </lineage>
</organism>
<accession>A0A0G4IPH4</accession>
<dbReference type="EMBL" id="CDSF01000079">
    <property type="protein sequence ID" value="CEO97223.1"/>
    <property type="molecule type" value="Genomic_DNA"/>
</dbReference>
<name>A0A0G4IPH4_PLABS</name>
<evidence type="ECO:0008006" key="4">
    <source>
        <dbReference type="Google" id="ProtNLM"/>
    </source>
</evidence>
<feature type="region of interest" description="Disordered" evidence="1">
    <location>
        <begin position="1"/>
        <end position="27"/>
    </location>
</feature>
<dbReference type="AlphaFoldDB" id="A0A0G4IPH4"/>
<feature type="non-terminal residue" evidence="2">
    <location>
        <position position="1"/>
    </location>
</feature>
<reference evidence="2 3" key="1">
    <citation type="submission" date="2015-02" db="EMBL/GenBank/DDBJ databases">
        <authorList>
            <person name="Chooi Y.-H."/>
        </authorList>
    </citation>
    <scope>NUCLEOTIDE SEQUENCE [LARGE SCALE GENOMIC DNA]</scope>
    <source>
        <strain evidence="2">E3</strain>
    </source>
</reference>
<gene>
    <name evidence="2" type="ORF">PBRA_000568</name>
</gene>
<evidence type="ECO:0000313" key="3">
    <source>
        <dbReference type="Proteomes" id="UP000039324"/>
    </source>
</evidence>
<evidence type="ECO:0000313" key="2">
    <source>
        <dbReference type="EMBL" id="CEO97223.1"/>
    </source>
</evidence>
<keyword evidence="3" id="KW-1185">Reference proteome</keyword>
<proteinExistence type="predicted"/>